<evidence type="ECO:0000256" key="1">
    <source>
        <dbReference type="SAM" id="MobiDB-lite"/>
    </source>
</evidence>
<dbReference type="PANTHER" id="PTHR37490:SF1">
    <property type="entry name" value="GLYCOSYLTRANSFERASE 2-LIKE DOMAIN-CONTAINING PROTEIN"/>
    <property type="match status" value="1"/>
</dbReference>
<sequence length="769" mass="82734">MARTSREYDDDDMALQQADEMLAEHDRRDSMSSASSAIAGHSRRPSAILGSSTPQSASPRRRVLAYTVLVVLSSCAARNIARLAHHSRQTTALFIVLHFALLAVIAVVLQYRRNKLRFTSGGGAIELGRGGNGAAGSSEASGSTKQAMLAGLTIALALFFRVCESRFGDARFGEALEVYTIPAVLAIAPSLSLRTSNGHAWLASSPTFLLAACGGSTFLVGFALIGVAASGTTITLALLRICLNATSLVLLKDGLAATDGRVLGYLSQAALFASGVSFAAVPASVAFASQDAMFGFDPAGYSSLASTLLFSVSAQVALLIVLSSFSTPTTAAHSLLPRNLVLLACSTFGREGIPLRDNWIQELLVYFFGSITTAWADPEISAAVANLRVGESRYSTLNAHSAVPHSPTGASLLSSASHPPNHRKDSSDRALSGSSTTPSIFSILPFVPLLLYLVTSPATTTKLSSGCAYLPPSVRARLCPLSDYALPVSRSVDLVVSYYDEDLNRTRNHLDYIRKSEFVTKRNNRIVLYNKGPRSEAELRKELELEWLDEVVPLENLGREGATYLSHILLHYNSTLASLSPAYEVTPPPPASLAKPLSHLRTKVLADHTYFLQPHLAWHWIAQPRLKEIAPETGFAHLGPYYNSSCGRDTRVNTSFPIAKELYNVFTGELCPPGGQLGAWSAQMVVSKRRILANPYGRYASVLSLLEAPAGHWIHDMWGPNESGGPSNPALGHSVERAWPVTFGCKDVRIAVECGDDVYERKKCQCLDV</sequence>
<feature type="transmembrane region" description="Helical" evidence="2">
    <location>
        <begin position="208"/>
        <end position="228"/>
    </location>
</feature>
<feature type="transmembrane region" description="Helical" evidence="2">
    <location>
        <begin position="93"/>
        <end position="111"/>
    </location>
</feature>
<feature type="transmembrane region" description="Helical" evidence="2">
    <location>
        <begin position="263"/>
        <end position="287"/>
    </location>
</feature>
<keyword evidence="2" id="KW-1133">Transmembrane helix</keyword>
<evidence type="ECO:0000256" key="2">
    <source>
        <dbReference type="SAM" id="Phobius"/>
    </source>
</evidence>
<proteinExistence type="predicted"/>
<reference evidence="3 4" key="1">
    <citation type="submission" date="2021-12" db="EMBL/GenBank/DDBJ databases">
        <title>High titer production of polyol ester of fatty acids by Rhodotorula paludigena BS15 towards product separation-free biomass refinery.</title>
        <authorList>
            <person name="Mano J."/>
            <person name="Ono H."/>
            <person name="Tanaka T."/>
            <person name="Naito K."/>
            <person name="Sushida H."/>
            <person name="Ike M."/>
            <person name="Tokuyasu K."/>
            <person name="Kitaoka M."/>
        </authorList>
    </citation>
    <scope>NUCLEOTIDE SEQUENCE [LARGE SCALE GENOMIC DNA]</scope>
    <source>
        <strain evidence="3 4">BS15</strain>
    </source>
</reference>
<evidence type="ECO:0000313" key="3">
    <source>
        <dbReference type="EMBL" id="GJN90975.1"/>
    </source>
</evidence>
<dbReference type="EMBL" id="BQKY01000008">
    <property type="protein sequence ID" value="GJN90975.1"/>
    <property type="molecule type" value="Genomic_DNA"/>
</dbReference>
<evidence type="ECO:0008006" key="5">
    <source>
        <dbReference type="Google" id="ProtNLM"/>
    </source>
</evidence>
<organism evidence="3 4">
    <name type="scientific">Rhodotorula paludigena</name>
    <dbReference type="NCBI Taxonomy" id="86838"/>
    <lineage>
        <taxon>Eukaryota</taxon>
        <taxon>Fungi</taxon>
        <taxon>Dikarya</taxon>
        <taxon>Basidiomycota</taxon>
        <taxon>Pucciniomycotina</taxon>
        <taxon>Microbotryomycetes</taxon>
        <taxon>Sporidiobolales</taxon>
        <taxon>Sporidiobolaceae</taxon>
        <taxon>Rhodotorula</taxon>
    </lineage>
</organism>
<feature type="transmembrane region" description="Helical" evidence="2">
    <location>
        <begin position="234"/>
        <end position="251"/>
    </location>
</feature>
<feature type="compositionally biased region" description="Low complexity" evidence="1">
    <location>
        <begin position="31"/>
        <end position="40"/>
    </location>
</feature>
<keyword evidence="4" id="KW-1185">Reference proteome</keyword>
<feature type="compositionally biased region" description="Polar residues" evidence="1">
    <location>
        <begin position="408"/>
        <end position="418"/>
    </location>
</feature>
<feature type="transmembrane region" description="Helical" evidence="2">
    <location>
        <begin position="430"/>
        <end position="454"/>
    </location>
</feature>
<keyword evidence="2" id="KW-0472">Membrane</keyword>
<name>A0AAV5GN81_9BASI</name>
<evidence type="ECO:0000313" key="4">
    <source>
        <dbReference type="Proteomes" id="UP001342314"/>
    </source>
</evidence>
<keyword evidence="2" id="KW-0812">Transmembrane</keyword>
<accession>A0AAV5GN81</accession>
<gene>
    <name evidence="3" type="ORF">Rhopal_003989-T1</name>
</gene>
<feature type="transmembrane region" description="Helical" evidence="2">
    <location>
        <begin position="299"/>
        <end position="322"/>
    </location>
</feature>
<dbReference type="PANTHER" id="PTHR37490">
    <property type="entry name" value="EXPRESSED PROTEIN"/>
    <property type="match status" value="1"/>
</dbReference>
<dbReference type="Proteomes" id="UP001342314">
    <property type="component" value="Unassembled WGS sequence"/>
</dbReference>
<protein>
    <recommendedName>
        <fullName evidence="5">Proteophosphoglycan ppg4</fullName>
    </recommendedName>
</protein>
<comment type="caution">
    <text evidence="3">The sequence shown here is derived from an EMBL/GenBank/DDBJ whole genome shotgun (WGS) entry which is preliminary data.</text>
</comment>
<feature type="transmembrane region" description="Helical" evidence="2">
    <location>
        <begin position="63"/>
        <end position="81"/>
    </location>
</feature>
<feature type="region of interest" description="Disordered" evidence="1">
    <location>
        <begin position="399"/>
        <end position="432"/>
    </location>
</feature>
<feature type="region of interest" description="Disordered" evidence="1">
    <location>
        <begin position="1"/>
        <end position="56"/>
    </location>
</feature>
<dbReference type="AlphaFoldDB" id="A0AAV5GN81"/>